<dbReference type="Proteomes" id="UP001438707">
    <property type="component" value="Unassembled WGS sequence"/>
</dbReference>
<dbReference type="InterPro" id="IPR003595">
    <property type="entry name" value="Tyr_Pase_cat"/>
</dbReference>
<feature type="domain" description="Tyrosine specific protein phosphatases" evidence="2">
    <location>
        <begin position="246"/>
        <end position="318"/>
    </location>
</feature>
<proteinExistence type="predicted"/>
<evidence type="ECO:0000256" key="1">
    <source>
        <dbReference type="SAM" id="MobiDB-lite"/>
    </source>
</evidence>
<dbReference type="PROSITE" id="PS00383">
    <property type="entry name" value="TYR_PHOSPHATASE_1"/>
    <property type="match status" value="1"/>
</dbReference>
<name>A0AAW1RFV2_9CHLO</name>
<feature type="region of interest" description="Disordered" evidence="1">
    <location>
        <begin position="406"/>
        <end position="479"/>
    </location>
</feature>
<reference evidence="3 4" key="1">
    <citation type="journal article" date="2024" name="Nat. Commun.">
        <title>Phylogenomics reveals the evolutionary origins of lichenization in chlorophyte algae.</title>
        <authorList>
            <person name="Puginier C."/>
            <person name="Libourel C."/>
            <person name="Otte J."/>
            <person name="Skaloud P."/>
            <person name="Haon M."/>
            <person name="Grisel S."/>
            <person name="Petersen M."/>
            <person name="Berrin J.G."/>
            <person name="Delaux P.M."/>
            <person name="Dal Grande F."/>
            <person name="Keller J."/>
        </authorList>
    </citation>
    <scope>NUCLEOTIDE SEQUENCE [LARGE SCALE GENOMIC DNA]</scope>
    <source>
        <strain evidence="3 4">SAG 2145</strain>
    </source>
</reference>
<dbReference type="AlphaFoldDB" id="A0AAW1RFV2"/>
<dbReference type="PANTHER" id="PTHR31126">
    <property type="entry name" value="TYROSINE-PROTEIN PHOSPHATASE"/>
    <property type="match status" value="1"/>
</dbReference>
<protein>
    <recommendedName>
        <fullName evidence="2">Tyrosine specific protein phosphatases domain-containing protein</fullName>
    </recommendedName>
</protein>
<dbReference type="SMART" id="SM00404">
    <property type="entry name" value="PTPc_motif"/>
    <property type="match status" value="1"/>
</dbReference>
<dbReference type="EMBL" id="JALJOS010000012">
    <property type="protein sequence ID" value="KAK9832181.1"/>
    <property type="molecule type" value="Genomic_DNA"/>
</dbReference>
<dbReference type="GO" id="GO:0004721">
    <property type="term" value="F:phosphoprotein phosphatase activity"/>
    <property type="evidence" value="ECO:0007669"/>
    <property type="project" value="InterPro"/>
</dbReference>
<dbReference type="Pfam" id="PF13350">
    <property type="entry name" value="Y_phosphatase3"/>
    <property type="match status" value="1"/>
</dbReference>
<dbReference type="InterPro" id="IPR016130">
    <property type="entry name" value="Tyr_Pase_AS"/>
</dbReference>
<dbReference type="InterPro" id="IPR029021">
    <property type="entry name" value="Prot-tyrosine_phosphatase-like"/>
</dbReference>
<gene>
    <name evidence="3" type="ORF">WJX74_001918</name>
</gene>
<dbReference type="InterPro" id="IPR000387">
    <property type="entry name" value="Tyr_Pase_dom"/>
</dbReference>
<dbReference type="InterPro" id="IPR026893">
    <property type="entry name" value="Tyr/Ser_Pase_IphP-type"/>
</dbReference>
<feature type="compositionally biased region" description="Low complexity" evidence="1">
    <location>
        <begin position="449"/>
        <end position="473"/>
    </location>
</feature>
<accession>A0AAW1RFV2</accession>
<dbReference type="PROSITE" id="PS50056">
    <property type="entry name" value="TYR_PHOSPHATASE_2"/>
    <property type="match status" value="1"/>
</dbReference>
<evidence type="ECO:0000313" key="3">
    <source>
        <dbReference type="EMBL" id="KAK9832181.1"/>
    </source>
</evidence>
<sequence>MSAQNPRVKTLKANGETLTRAATARDGELVVETVPLQRAHSATDKDPRQRFWGSFTKGQKGSQRQLNQAALQVAPAIAVNLRDIGKVSDIVKSGILFRSSELISAQEVQRYNVQTVVDLRRMDRPCKQSVNVHERRLRKLWHDIRMVIPEDKKPYAARGMPNACSSCSERFSERHEHTCEVMHADFIPGRVGLHIFQAMPASIRCQAILAALTGKGAASVMAPAVANPAYMGYKVLYKTVLDKSKRGIAKAIRVLRDSRNFPVLVHCIHGKDRTGLLVMLILLLCNIPPSEIVKDYMLSETVLKESRMHQELHLDTYLTSDDVIAATRDCMEDTITYVNGKLGGINAYLKTCGLEEWELSQIRVNLLAQAAPKDLLERLRRSSAFARQSQVGDRLGASGGLFGRKSKVARSDLHRRSDPTSARHATAEENGDISHRRVSVDSSHMQRGSSPDDPSASFSSIPAPTISPAQAAQIGQSSI</sequence>
<dbReference type="PANTHER" id="PTHR31126:SF1">
    <property type="entry name" value="TYROSINE SPECIFIC PROTEIN PHOSPHATASES DOMAIN-CONTAINING PROTEIN"/>
    <property type="match status" value="1"/>
</dbReference>
<feature type="compositionally biased region" description="Basic and acidic residues" evidence="1">
    <location>
        <begin position="409"/>
        <end position="418"/>
    </location>
</feature>
<keyword evidence="4" id="KW-1185">Reference proteome</keyword>
<comment type="caution">
    <text evidence="3">The sequence shown here is derived from an EMBL/GenBank/DDBJ whole genome shotgun (WGS) entry which is preliminary data.</text>
</comment>
<dbReference type="SUPFAM" id="SSF52799">
    <property type="entry name" value="(Phosphotyrosine protein) phosphatases II"/>
    <property type="match status" value="1"/>
</dbReference>
<evidence type="ECO:0000259" key="2">
    <source>
        <dbReference type="PROSITE" id="PS50056"/>
    </source>
</evidence>
<dbReference type="Gene3D" id="3.90.190.10">
    <property type="entry name" value="Protein tyrosine phosphatase superfamily"/>
    <property type="match status" value="1"/>
</dbReference>
<organism evidence="3 4">
    <name type="scientific">Apatococcus lobatus</name>
    <dbReference type="NCBI Taxonomy" id="904363"/>
    <lineage>
        <taxon>Eukaryota</taxon>
        <taxon>Viridiplantae</taxon>
        <taxon>Chlorophyta</taxon>
        <taxon>core chlorophytes</taxon>
        <taxon>Trebouxiophyceae</taxon>
        <taxon>Chlorellales</taxon>
        <taxon>Chlorellaceae</taxon>
        <taxon>Apatococcus</taxon>
    </lineage>
</organism>
<evidence type="ECO:0000313" key="4">
    <source>
        <dbReference type="Proteomes" id="UP001438707"/>
    </source>
</evidence>